<comment type="similarity">
    <text evidence="1">Belongs to the WAPL family.</text>
</comment>
<dbReference type="InterPro" id="IPR012502">
    <property type="entry name" value="WAPL_dom"/>
</dbReference>
<evidence type="ECO:0000259" key="3">
    <source>
        <dbReference type="PROSITE" id="PS51271"/>
    </source>
</evidence>
<feature type="region of interest" description="Disordered" evidence="2">
    <location>
        <begin position="1"/>
        <end position="65"/>
    </location>
</feature>
<feature type="compositionally biased region" description="Polar residues" evidence="2">
    <location>
        <begin position="185"/>
        <end position="197"/>
    </location>
</feature>
<feature type="compositionally biased region" description="Basic and acidic residues" evidence="2">
    <location>
        <begin position="213"/>
        <end position="230"/>
    </location>
</feature>
<dbReference type="Pfam" id="PF07814">
    <property type="entry name" value="WAPL"/>
    <property type="match status" value="1"/>
</dbReference>
<dbReference type="InterPro" id="IPR039874">
    <property type="entry name" value="WAPL"/>
</dbReference>
<reference evidence="4" key="1">
    <citation type="submission" date="2021-06" db="EMBL/GenBank/DDBJ databases">
        <authorList>
            <person name="Kallberg Y."/>
            <person name="Tangrot J."/>
            <person name="Rosling A."/>
        </authorList>
    </citation>
    <scope>NUCLEOTIDE SEQUENCE</scope>
    <source>
        <strain evidence="4">IA702</strain>
    </source>
</reference>
<name>A0A9N9A2M9_9GLOM</name>
<dbReference type="Proteomes" id="UP000789572">
    <property type="component" value="Unassembled WGS sequence"/>
</dbReference>
<evidence type="ECO:0000256" key="1">
    <source>
        <dbReference type="ARBA" id="ARBA00006854"/>
    </source>
</evidence>
<dbReference type="InterPro" id="IPR011989">
    <property type="entry name" value="ARM-like"/>
</dbReference>
<keyword evidence="5" id="KW-1185">Reference proteome</keyword>
<dbReference type="OrthoDB" id="78088at2759"/>
<sequence length="803" mass="89194">MSNKLAESPPSRSSGRSKIKRTTSPVISSPPKRSLDSPSTPKPRRLKSDLGVSTSIQKTPQKPESVWDIIDAVSLASSPTNGSPSPRRQNLIARMTGPSLPKLNEGVSRSNSWHPSITSPTKSPPRRRLSAGIHSDYTSLIEAELAKIDTSPCPLITSSSTTTMRREQSLYEDVTDPDSLMSPENDISNPLDTSPSPSRRGVRYTYGKSRTIATHDDSPKADASKKERSIFDVGENDTVPKKKDVRSRQELREAGENKLFNDEMEYITEGLGKRQPLNVQRISAITLARKLLKPKFIQRAKSHNWIPRIYDAFRCHQDSCCFAFVICFLVKEVQFVDYLIGKPDFLKLLVGFLDITSDPLITTDAAIKRSEKSLFLEIKELVGQMDEVTEKTQISLKFLSLNVMSILVSAKTRYEDTIKTRLRITGGLTAVVRLLKAELSLPSSIFCQVYRKANTKRFSRQLSLSNPDATLNLERIEQCLKILEKLTSFCPENQLHIVKNEEELFPLMLEFLLYCQVEACNRDSYEASLAMECLLGSLRVLINLTNDNQACCCYVGRPPGMSVLIRLAIVGQIPSSSPSLPSPSSPIEKGPEMLKKKNVEQDAKETVEAVKFDVLLLSLGLLINLVEMDAGNQDALREIEQSSSCPGSYACLRGCTCSSRESAVSCLVDLYNYQLERETNQTDDNIVAAYMAVLLGLLIKDNKSNQDVILSRLPNHSVSSLIALIQEFAQFNEVIGEEASANGHVASGQMLMSAGELALKTNDLQISADKQNQRGRSIGDSFLEIVDMLKQLEIEQTVQLGYR</sequence>
<feature type="compositionally biased region" description="Polar residues" evidence="2">
    <location>
        <begin position="51"/>
        <end position="62"/>
    </location>
</feature>
<accession>A0A9N9A2M9</accession>
<dbReference type="InterPro" id="IPR022771">
    <property type="entry name" value="WAPL_C"/>
</dbReference>
<evidence type="ECO:0000313" key="5">
    <source>
        <dbReference type="Proteomes" id="UP000789572"/>
    </source>
</evidence>
<evidence type="ECO:0000256" key="2">
    <source>
        <dbReference type="SAM" id="MobiDB-lite"/>
    </source>
</evidence>
<dbReference type="Gene3D" id="1.25.10.10">
    <property type="entry name" value="Leucine-rich Repeat Variant"/>
    <property type="match status" value="1"/>
</dbReference>
<feature type="region of interest" description="Disordered" evidence="2">
    <location>
        <begin position="97"/>
        <end position="130"/>
    </location>
</feature>
<proteinExistence type="inferred from homology"/>
<organism evidence="4 5">
    <name type="scientific">Paraglomus occultum</name>
    <dbReference type="NCBI Taxonomy" id="144539"/>
    <lineage>
        <taxon>Eukaryota</taxon>
        <taxon>Fungi</taxon>
        <taxon>Fungi incertae sedis</taxon>
        <taxon>Mucoromycota</taxon>
        <taxon>Glomeromycotina</taxon>
        <taxon>Glomeromycetes</taxon>
        <taxon>Paraglomerales</taxon>
        <taxon>Paraglomeraceae</taxon>
        <taxon>Paraglomus</taxon>
    </lineage>
</organism>
<feature type="compositionally biased region" description="Basic and acidic residues" evidence="2">
    <location>
        <begin position="238"/>
        <end position="248"/>
    </location>
</feature>
<dbReference type="PANTHER" id="PTHR22100">
    <property type="entry name" value="WINGS APART-LIKE PROTEIN HOMOLOG"/>
    <property type="match status" value="1"/>
</dbReference>
<feature type="domain" description="WAPL" evidence="3">
    <location>
        <begin position="232"/>
        <end position="312"/>
    </location>
</feature>
<gene>
    <name evidence="4" type="ORF">POCULU_LOCUS3260</name>
</gene>
<feature type="region of interest" description="Disordered" evidence="2">
    <location>
        <begin position="173"/>
        <end position="248"/>
    </location>
</feature>
<dbReference type="AlphaFoldDB" id="A0A9N9A2M9"/>
<feature type="compositionally biased region" description="Polar residues" evidence="2">
    <location>
        <begin position="107"/>
        <end position="121"/>
    </location>
</feature>
<comment type="caution">
    <text evidence="4">The sequence shown here is derived from an EMBL/GenBank/DDBJ whole genome shotgun (WGS) entry which is preliminary data.</text>
</comment>
<feature type="compositionally biased region" description="Polar residues" evidence="2">
    <location>
        <begin position="1"/>
        <end position="14"/>
    </location>
</feature>
<evidence type="ECO:0000313" key="4">
    <source>
        <dbReference type="EMBL" id="CAG8514768.1"/>
    </source>
</evidence>
<protein>
    <submittedName>
        <fullName evidence="4">5325_t:CDS:1</fullName>
    </submittedName>
</protein>
<dbReference type="PANTHER" id="PTHR22100:SF13">
    <property type="entry name" value="WINGS APART-LIKE PROTEIN HOMOLOG"/>
    <property type="match status" value="1"/>
</dbReference>
<dbReference type="PROSITE" id="PS51271">
    <property type="entry name" value="WAPL"/>
    <property type="match status" value="1"/>
</dbReference>
<dbReference type="EMBL" id="CAJVPJ010000348">
    <property type="protein sequence ID" value="CAG8514768.1"/>
    <property type="molecule type" value="Genomic_DNA"/>
</dbReference>